<dbReference type="InterPro" id="IPR057254">
    <property type="entry name" value="UCH_AS"/>
</dbReference>
<dbReference type="Pfam" id="PF01088">
    <property type="entry name" value="Peptidase_C12"/>
    <property type="match status" value="2"/>
</dbReference>
<evidence type="ECO:0000256" key="3">
    <source>
        <dbReference type="ARBA" id="ARBA00022670"/>
    </source>
</evidence>
<dbReference type="InterPro" id="IPR001578">
    <property type="entry name" value="Peptidase_C12_UCH"/>
</dbReference>
<proteinExistence type="inferred from homology"/>
<evidence type="ECO:0000256" key="1">
    <source>
        <dbReference type="ARBA" id="ARBA00000707"/>
    </source>
</evidence>
<dbReference type="PROSITE" id="PS00140">
    <property type="entry name" value="UCH_1"/>
    <property type="match status" value="2"/>
</dbReference>
<dbReference type="Proteomes" id="UP000184330">
    <property type="component" value="Unassembled WGS sequence"/>
</dbReference>
<protein>
    <recommendedName>
        <fullName evidence="8">Ubiquitin carboxyl-terminal hydrolase</fullName>
        <ecNumber evidence="8">3.4.19.12</ecNumber>
    </recommendedName>
</protein>
<gene>
    <name evidence="10" type="ORF">PAC_18325</name>
</gene>
<keyword evidence="3 7" id="KW-0645">Protease</keyword>
<keyword evidence="5 7" id="KW-0378">Hydrolase</keyword>
<keyword evidence="4 7" id="KW-0833">Ubl conjugation pathway</keyword>
<evidence type="ECO:0000256" key="4">
    <source>
        <dbReference type="ARBA" id="ARBA00022786"/>
    </source>
</evidence>
<name>A0A1L7XTR4_9HELO</name>
<dbReference type="EMBL" id="FJOG01000054">
    <property type="protein sequence ID" value="CZR68426.1"/>
    <property type="molecule type" value="Genomic_DNA"/>
</dbReference>
<evidence type="ECO:0000256" key="2">
    <source>
        <dbReference type="ARBA" id="ARBA00009326"/>
    </source>
</evidence>
<reference evidence="10 11" key="1">
    <citation type="submission" date="2016-03" db="EMBL/GenBank/DDBJ databases">
        <authorList>
            <person name="Ploux O."/>
        </authorList>
    </citation>
    <scope>NUCLEOTIDE SEQUENCE [LARGE SCALE GENOMIC DNA]</scope>
    <source>
        <strain evidence="10 11">UAMH 11012</strain>
    </source>
</reference>
<dbReference type="InterPro" id="IPR036959">
    <property type="entry name" value="Peptidase_C12_UCH_sf"/>
</dbReference>
<evidence type="ECO:0000259" key="9">
    <source>
        <dbReference type="PROSITE" id="PS52048"/>
    </source>
</evidence>
<dbReference type="OrthoDB" id="427186at2759"/>
<dbReference type="PROSITE" id="PS52048">
    <property type="entry name" value="UCH_DOMAIN"/>
    <property type="match status" value="1"/>
</dbReference>
<feature type="active site" description="Proton donor" evidence="7">
    <location>
        <position position="271"/>
    </location>
</feature>
<dbReference type="SUPFAM" id="SSF54001">
    <property type="entry name" value="Cysteine proteinases"/>
    <property type="match status" value="2"/>
</dbReference>
<dbReference type="PANTHER" id="PTHR10589:SF17">
    <property type="entry name" value="UBIQUITIN CARBOXYL-TERMINAL HYDROLASE"/>
    <property type="match status" value="1"/>
</dbReference>
<dbReference type="GO" id="GO:0016579">
    <property type="term" value="P:protein deubiquitination"/>
    <property type="evidence" value="ECO:0007669"/>
    <property type="project" value="TreeGrafter"/>
</dbReference>
<evidence type="ECO:0000256" key="5">
    <source>
        <dbReference type="ARBA" id="ARBA00022801"/>
    </source>
</evidence>
<evidence type="ECO:0000256" key="6">
    <source>
        <dbReference type="ARBA" id="ARBA00022807"/>
    </source>
</evidence>
<dbReference type="CDD" id="cd09616">
    <property type="entry name" value="Peptidase_C12_UCH_L1_L3"/>
    <property type="match status" value="1"/>
</dbReference>
<feature type="domain" description="UCH catalytic" evidence="9">
    <location>
        <begin position="1"/>
        <end position="339"/>
    </location>
</feature>
<feature type="site" description="Important for enzyme activity" evidence="7">
    <location>
        <position position="287"/>
    </location>
</feature>
<dbReference type="FunFam" id="3.40.532.10:FF:000008">
    <property type="entry name" value="Ubiquitin carboxyl-terminal hydrolase"/>
    <property type="match status" value="1"/>
</dbReference>
<dbReference type="STRING" id="576137.A0A1L7XTR4"/>
<dbReference type="EC" id="3.4.19.12" evidence="8"/>
<evidence type="ECO:0000313" key="10">
    <source>
        <dbReference type="EMBL" id="CZR68426.1"/>
    </source>
</evidence>
<dbReference type="PANTHER" id="PTHR10589">
    <property type="entry name" value="UBIQUITIN CARBOXYL-TERMINAL HYDROLASE"/>
    <property type="match status" value="1"/>
</dbReference>
<dbReference type="GO" id="GO:0005737">
    <property type="term" value="C:cytoplasm"/>
    <property type="evidence" value="ECO:0007669"/>
    <property type="project" value="TreeGrafter"/>
</dbReference>
<dbReference type="InterPro" id="IPR038765">
    <property type="entry name" value="Papain-like_cys_pep_sf"/>
</dbReference>
<keyword evidence="11" id="KW-1185">Reference proteome</keyword>
<evidence type="ECO:0000256" key="8">
    <source>
        <dbReference type="RuleBase" id="RU361215"/>
    </source>
</evidence>
<feature type="site" description="Transition state stabilizer" evidence="7">
    <location>
        <position position="191"/>
    </location>
</feature>
<dbReference type="PRINTS" id="PR00707">
    <property type="entry name" value="UBCTHYDRLASE"/>
</dbReference>
<accession>A0A1L7XTR4</accession>
<dbReference type="AlphaFoldDB" id="A0A1L7XTR4"/>
<sequence>MHEDEEDSEDEKRRTEQDICISFLVWRDYALQQPRIVPHILKLSRETILFDRSSSHLLPFIVPRNSHDFQEDLVQHDELLAFVPRPATETFRVQEDKDNKEYEGKGAGEPVIWYKQTIRNACGLIGILHAISNGNSRDYIKLLAFVPRPATALLLVFPVSKSYETFRVQEDKDNKEYEGKGAGEPVIWYKQTIRNACGLIGILHAISNGNSRDYITSGSDLEKLVKDAIPLAPKERADLLYDSQALESAHASAASQGQSNAPGAEDDIDLHYVCFVKDDKNNLWEMDGRRKGPLNRGTLAADEDVLSEKGLDLGVRRFLKREEKAGGGELRFSLITLAPTLD</sequence>
<comment type="similarity">
    <text evidence="2 7 8">Belongs to the peptidase C12 family.</text>
</comment>
<evidence type="ECO:0000256" key="7">
    <source>
        <dbReference type="PROSITE-ProRule" id="PRU01393"/>
    </source>
</evidence>
<comment type="catalytic activity">
    <reaction evidence="1 7 8">
        <text>Thiol-dependent hydrolysis of ester, thioester, amide, peptide and isopeptide bonds formed by the C-terminal Gly of ubiquitin (a 76-residue protein attached to proteins as an intracellular targeting signal).</text>
        <dbReference type="EC" id="3.4.19.12"/>
    </reaction>
</comment>
<evidence type="ECO:0000313" key="11">
    <source>
        <dbReference type="Proteomes" id="UP000184330"/>
    </source>
</evidence>
<keyword evidence="6 7" id="KW-0788">Thiol protease</keyword>
<feature type="active site" description="Nucleophile" evidence="7">
    <location>
        <position position="197"/>
    </location>
</feature>
<dbReference type="Gene3D" id="3.40.532.10">
    <property type="entry name" value="Peptidase C12, ubiquitin carboxyl-terminal hydrolase"/>
    <property type="match status" value="2"/>
</dbReference>
<dbReference type="GO" id="GO:0006511">
    <property type="term" value="P:ubiquitin-dependent protein catabolic process"/>
    <property type="evidence" value="ECO:0007669"/>
    <property type="project" value="UniProtKB-UniRule"/>
</dbReference>
<dbReference type="GO" id="GO:0004843">
    <property type="term" value="F:cysteine-type deubiquitinase activity"/>
    <property type="evidence" value="ECO:0007669"/>
    <property type="project" value="UniProtKB-UniRule"/>
</dbReference>
<organism evidence="10 11">
    <name type="scientific">Phialocephala subalpina</name>
    <dbReference type="NCBI Taxonomy" id="576137"/>
    <lineage>
        <taxon>Eukaryota</taxon>
        <taxon>Fungi</taxon>
        <taxon>Dikarya</taxon>
        <taxon>Ascomycota</taxon>
        <taxon>Pezizomycotina</taxon>
        <taxon>Leotiomycetes</taxon>
        <taxon>Helotiales</taxon>
        <taxon>Mollisiaceae</taxon>
        <taxon>Phialocephala</taxon>
        <taxon>Phialocephala fortinii species complex</taxon>
    </lineage>
</organism>